<feature type="transmembrane region" description="Helical" evidence="7">
    <location>
        <begin position="184"/>
        <end position="203"/>
    </location>
</feature>
<dbReference type="GO" id="GO:0030255">
    <property type="term" value="P:protein secretion by the type IV secretion system"/>
    <property type="evidence" value="ECO:0007669"/>
    <property type="project" value="InterPro"/>
</dbReference>
<evidence type="ECO:0000256" key="7">
    <source>
        <dbReference type="SAM" id="Phobius"/>
    </source>
</evidence>
<dbReference type="RefSeq" id="WP_149634034.1">
    <property type="nucleotide sequence ID" value="NZ_VNIP01000004.1"/>
</dbReference>
<feature type="region of interest" description="Disordered" evidence="6">
    <location>
        <begin position="372"/>
        <end position="391"/>
    </location>
</feature>
<feature type="chain" id="PRO_5022780195" evidence="8">
    <location>
        <begin position="27"/>
        <end position="391"/>
    </location>
</feature>
<comment type="caution">
    <text evidence="9">The sequence shown here is derived from an EMBL/GenBank/DDBJ whole genome shotgun (WGS) entry which is preliminary data.</text>
</comment>
<evidence type="ECO:0000313" key="10">
    <source>
        <dbReference type="Proteomes" id="UP000323608"/>
    </source>
</evidence>
<keyword evidence="3 7" id="KW-0812">Transmembrane</keyword>
<protein>
    <submittedName>
        <fullName evidence="9">P-type conjugative transfer protein TrbL</fullName>
    </submittedName>
</protein>
<evidence type="ECO:0000256" key="6">
    <source>
        <dbReference type="SAM" id="MobiDB-lite"/>
    </source>
</evidence>
<feature type="transmembrane region" description="Helical" evidence="7">
    <location>
        <begin position="155"/>
        <end position="178"/>
    </location>
</feature>
<reference evidence="9 10" key="1">
    <citation type="submission" date="2019-07" db="EMBL/GenBank/DDBJ databases">
        <title>The Draft Genome Sequence of Rhizobium tropici SARCC-755 Associated with Superior Nodulation on Pigeonpea (Cajanus cajan (L.) Millsp.).</title>
        <authorList>
            <person name="Bopape F.L."/>
            <person name="Hassen A.I."/>
            <person name="Swanevelder Z.H."/>
            <person name="Gwata E.T."/>
        </authorList>
    </citation>
    <scope>NUCLEOTIDE SEQUENCE [LARGE SCALE GENOMIC DNA]</scope>
    <source>
        <strain evidence="9 10">SARCC-755</strain>
    </source>
</reference>
<proteinExistence type="inferred from homology"/>
<feature type="transmembrane region" description="Helical" evidence="7">
    <location>
        <begin position="210"/>
        <end position="230"/>
    </location>
</feature>
<evidence type="ECO:0000256" key="1">
    <source>
        <dbReference type="ARBA" id="ARBA00004141"/>
    </source>
</evidence>
<keyword evidence="5 7" id="KW-0472">Membrane</keyword>
<dbReference type="AlphaFoldDB" id="A0A5B0WBP3"/>
<feature type="transmembrane region" description="Helical" evidence="7">
    <location>
        <begin position="87"/>
        <end position="108"/>
    </location>
</feature>
<name>A0A5B0WBP3_RHITR</name>
<feature type="signal peptide" evidence="8">
    <location>
        <begin position="1"/>
        <end position="26"/>
    </location>
</feature>
<evidence type="ECO:0000256" key="4">
    <source>
        <dbReference type="ARBA" id="ARBA00022989"/>
    </source>
</evidence>
<sequence>MVRITLAQPLLIAGLVCITFTAPAFAQEGHILTELENQVSTAAKEWETTIMEAAKSLFWILATIEIGIAAVWLAIQAASLDSWFAELVRRIMFIGFFAFVLTQGPTFARAVVDSLFHIGAGGGSASPAEIFDAGIRVASQMSQQVKFGLFEDNALAIAAVLAMGVVVICFSLVAAIFVSVMVEMYVGLLAGMIMLGLGGSSFTKDFAIRYLVYAFGVGMKLMALVMIARIGSQALLGLANAPVESSEQFVTTLAIAGMSVVVFIIAIYVPSIIQGVVQGASVSGGMETIRHGGQAASFAAGAGFLAAGAAGTGLAIAQANRAAGSSVAAAALRGMGAGIGSAGKAAGSAAREKAIGSPGAYAGSILGLANAKLDQSRGGHGGPNSPPERKD</sequence>
<dbReference type="Proteomes" id="UP000323608">
    <property type="component" value="Unassembled WGS sequence"/>
</dbReference>
<dbReference type="Pfam" id="PF04610">
    <property type="entry name" value="TrbL"/>
    <property type="match status" value="1"/>
</dbReference>
<accession>A0A5B0WBP3</accession>
<gene>
    <name evidence="9" type="primary">trbL</name>
    <name evidence="9" type="ORF">FP026_07775</name>
</gene>
<keyword evidence="8" id="KW-0732">Signal</keyword>
<keyword evidence="4 7" id="KW-1133">Transmembrane helix</keyword>
<comment type="similarity">
    <text evidence="2">Belongs to the TrbL/VirB6 family.</text>
</comment>
<evidence type="ECO:0000313" key="9">
    <source>
        <dbReference type="EMBL" id="KAA1183908.1"/>
    </source>
</evidence>
<evidence type="ECO:0000256" key="2">
    <source>
        <dbReference type="ARBA" id="ARBA00007802"/>
    </source>
</evidence>
<dbReference type="NCBIfam" id="NF010415">
    <property type="entry name" value="PRK13841.1"/>
    <property type="match status" value="1"/>
</dbReference>
<dbReference type="InterPro" id="IPR014150">
    <property type="entry name" value="Conjugal_tfr_TrbL"/>
</dbReference>
<dbReference type="NCBIfam" id="TIGR02783">
    <property type="entry name" value="TrbL_P"/>
    <property type="match status" value="1"/>
</dbReference>
<evidence type="ECO:0000256" key="3">
    <source>
        <dbReference type="ARBA" id="ARBA00022692"/>
    </source>
</evidence>
<dbReference type="InterPro" id="IPR007688">
    <property type="entry name" value="Conjugal_tfr_TrbL/VirB6"/>
</dbReference>
<evidence type="ECO:0000256" key="5">
    <source>
        <dbReference type="ARBA" id="ARBA00023136"/>
    </source>
</evidence>
<feature type="transmembrane region" description="Helical" evidence="7">
    <location>
        <begin position="250"/>
        <end position="269"/>
    </location>
</feature>
<comment type="subcellular location">
    <subcellularLocation>
        <location evidence="1">Membrane</location>
        <topology evidence="1">Multi-pass membrane protein</topology>
    </subcellularLocation>
</comment>
<dbReference type="OrthoDB" id="7304151at2"/>
<dbReference type="EMBL" id="VNIP01000004">
    <property type="protein sequence ID" value="KAA1183908.1"/>
    <property type="molecule type" value="Genomic_DNA"/>
</dbReference>
<organism evidence="9 10">
    <name type="scientific">Rhizobium tropici</name>
    <dbReference type="NCBI Taxonomy" id="398"/>
    <lineage>
        <taxon>Bacteria</taxon>
        <taxon>Pseudomonadati</taxon>
        <taxon>Pseudomonadota</taxon>
        <taxon>Alphaproteobacteria</taxon>
        <taxon>Hyphomicrobiales</taxon>
        <taxon>Rhizobiaceae</taxon>
        <taxon>Rhizobium/Agrobacterium group</taxon>
        <taxon>Rhizobium</taxon>
    </lineage>
</organism>
<evidence type="ECO:0000256" key="8">
    <source>
        <dbReference type="SAM" id="SignalP"/>
    </source>
</evidence>
<dbReference type="GO" id="GO:0016020">
    <property type="term" value="C:membrane"/>
    <property type="evidence" value="ECO:0007669"/>
    <property type="project" value="UniProtKB-SubCell"/>
</dbReference>
<feature type="transmembrane region" description="Helical" evidence="7">
    <location>
        <begin position="56"/>
        <end position="75"/>
    </location>
</feature>